<sequence length="127" mass="14523">MIKKEYHIFAPQTKVWDTLTNPKTIEAWGAGPAKMTDKKDFKFSLWGGSIHGTNLEVVPNKKLIQEWYSDDDPETATKVTFTLTHKEGCTTLKLTHSGVSPRNYESIDKGWDDYYLGEIKKLLEKSN</sequence>
<dbReference type="Pfam" id="PF08327">
    <property type="entry name" value="AHSA1"/>
    <property type="match status" value="1"/>
</dbReference>
<protein>
    <submittedName>
        <fullName evidence="3">Activator of Hsp90 ATPase 1 family protein</fullName>
    </submittedName>
</protein>
<dbReference type="InterPro" id="IPR023393">
    <property type="entry name" value="START-like_dom_sf"/>
</dbReference>
<comment type="caution">
    <text evidence="3">The sequence shown here is derived from an EMBL/GenBank/DDBJ whole genome shotgun (WGS) entry which is preliminary data.</text>
</comment>
<comment type="similarity">
    <text evidence="1">Belongs to the AHA1 family.</text>
</comment>
<evidence type="ECO:0000256" key="1">
    <source>
        <dbReference type="ARBA" id="ARBA00006817"/>
    </source>
</evidence>
<dbReference type="Proteomes" id="UP000034690">
    <property type="component" value="Unassembled WGS sequence"/>
</dbReference>
<evidence type="ECO:0000313" key="4">
    <source>
        <dbReference type="Proteomes" id="UP000034690"/>
    </source>
</evidence>
<accession>A0A0G0NMS9</accession>
<dbReference type="Gene3D" id="3.30.530.20">
    <property type="match status" value="1"/>
</dbReference>
<organism evidence="3 4">
    <name type="scientific">Candidatus Woesebacteria bacterium GW2011_GWA1_39_21b</name>
    <dbReference type="NCBI Taxonomy" id="1618551"/>
    <lineage>
        <taxon>Bacteria</taxon>
        <taxon>Candidatus Woeseibacteriota</taxon>
    </lineage>
</organism>
<dbReference type="InterPro" id="IPR013538">
    <property type="entry name" value="ASHA1/2-like_C"/>
</dbReference>
<evidence type="ECO:0000313" key="3">
    <source>
        <dbReference type="EMBL" id="KKR14086.1"/>
    </source>
</evidence>
<reference evidence="3 4" key="1">
    <citation type="journal article" date="2015" name="Nature">
        <title>rRNA introns, odd ribosomes, and small enigmatic genomes across a large radiation of phyla.</title>
        <authorList>
            <person name="Brown C.T."/>
            <person name="Hug L.A."/>
            <person name="Thomas B.C."/>
            <person name="Sharon I."/>
            <person name="Castelle C.J."/>
            <person name="Singh A."/>
            <person name="Wilkins M.J."/>
            <person name="Williams K.H."/>
            <person name="Banfield J.F."/>
        </authorList>
    </citation>
    <scope>NUCLEOTIDE SEQUENCE [LARGE SCALE GENOMIC DNA]</scope>
</reference>
<dbReference type="EMBL" id="LBWQ01000005">
    <property type="protein sequence ID" value="KKR14086.1"/>
    <property type="molecule type" value="Genomic_DNA"/>
</dbReference>
<feature type="domain" description="Activator of Hsp90 ATPase homologue 1/2-like C-terminal" evidence="2">
    <location>
        <begin position="10"/>
        <end position="124"/>
    </location>
</feature>
<evidence type="ECO:0000259" key="2">
    <source>
        <dbReference type="Pfam" id="PF08327"/>
    </source>
</evidence>
<dbReference type="SUPFAM" id="SSF55961">
    <property type="entry name" value="Bet v1-like"/>
    <property type="match status" value="1"/>
</dbReference>
<gene>
    <name evidence="3" type="ORF">UT40_C0005G0015</name>
</gene>
<name>A0A0G0NMS9_9BACT</name>
<proteinExistence type="inferred from homology"/>
<dbReference type="AlphaFoldDB" id="A0A0G0NMS9"/>